<keyword evidence="2" id="KW-1185">Reference proteome</keyword>
<dbReference type="SUPFAM" id="SSF53098">
    <property type="entry name" value="Ribonuclease H-like"/>
    <property type="match status" value="1"/>
</dbReference>
<name>A0A1Y2HH85_9FUNG</name>
<reference evidence="1 2" key="1">
    <citation type="submission" date="2016-07" db="EMBL/GenBank/DDBJ databases">
        <title>Pervasive Adenine N6-methylation of Active Genes in Fungi.</title>
        <authorList>
            <consortium name="DOE Joint Genome Institute"/>
            <person name="Mondo S.J."/>
            <person name="Dannebaum R.O."/>
            <person name="Kuo R.C."/>
            <person name="Labutti K."/>
            <person name="Haridas S."/>
            <person name="Kuo A."/>
            <person name="Salamov A."/>
            <person name="Ahrendt S.R."/>
            <person name="Lipzen A."/>
            <person name="Sullivan W."/>
            <person name="Andreopoulos W.B."/>
            <person name="Clum A."/>
            <person name="Lindquist E."/>
            <person name="Daum C."/>
            <person name="Ramamoorthy G.K."/>
            <person name="Gryganskyi A."/>
            <person name="Culley D."/>
            <person name="Magnuson J.K."/>
            <person name="James T.Y."/>
            <person name="O'Malley M.A."/>
            <person name="Stajich J.E."/>
            <person name="Spatafora J.W."/>
            <person name="Visel A."/>
            <person name="Grigoriev I.V."/>
        </authorList>
    </citation>
    <scope>NUCLEOTIDE SEQUENCE [LARGE SCALE GENOMIC DNA]</scope>
    <source>
        <strain evidence="1 2">PL171</strain>
    </source>
</reference>
<dbReference type="Proteomes" id="UP000193411">
    <property type="component" value="Unassembled WGS sequence"/>
</dbReference>
<gene>
    <name evidence="1" type="ORF">BCR44DRAFT_1437338</name>
</gene>
<dbReference type="InterPro" id="IPR012337">
    <property type="entry name" value="RNaseH-like_sf"/>
</dbReference>
<comment type="caution">
    <text evidence="1">The sequence shown here is derived from an EMBL/GenBank/DDBJ whole genome shotgun (WGS) entry which is preliminary data.</text>
</comment>
<protein>
    <submittedName>
        <fullName evidence="1">Uncharacterized protein</fullName>
    </submittedName>
</protein>
<dbReference type="GO" id="GO:0003676">
    <property type="term" value="F:nucleic acid binding"/>
    <property type="evidence" value="ECO:0007669"/>
    <property type="project" value="InterPro"/>
</dbReference>
<proteinExistence type="predicted"/>
<dbReference type="AlphaFoldDB" id="A0A1Y2HH85"/>
<sequence>MSLSVRHLLHTLLQHAPRIASATPNAGSKSVTVSLTQASKLKPVKSHPAFNVLASLDVLSAAYPKSIQIKDKDKDKLVILAPLQAKGRSRPLSATKQTRRGLALDIVLFLGTQPGRRQTIGVIQDKFREELKALGIKDASSLVPDLGDWVTVEPTKKKKTPMLVLHKRLGSKALIDLSSVVRWWSDGAASAPGPSFFTPNDTTTNRRPAIAEASHWVVRAAPLELTLRAGDRSPMDFAPTHPHTDMLPILGPLALREPLSPPPPPDLILPNRSLVWKITTPSLAQAASRALLHHLRPIAIDVDGTVDSIQIAHQPLSPYPPSLNHNTLATRAAWSIVYVFDVRGMCPDTVHALTAPLQQVLHHDRVHKVWHAGSNDLRRLTSLGLTVRGPVSDTQHTFSEWIHQAYLARAAAAAAQANNKMPDFFFSHALGVHSLVPPQHLVDAVAAATAAPADKLHTVSVALNTMLHAAGVHLNRLKAKPAGWQGEHDAAGVKGKLDQLGWLESKAGDVDQLVQAEAAMRWRIERLKAMLA</sequence>
<dbReference type="InterPro" id="IPR036397">
    <property type="entry name" value="RNaseH_sf"/>
</dbReference>
<dbReference type="Gene3D" id="3.30.420.10">
    <property type="entry name" value="Ribonuclease H-like superfamily/Ribonuclease H"/>
    <property type="match status" value="1"/>
</dbReference>
<organism evidence="1 2">
    <name type="scientific">Catenaria anguillulae PL171</name>
    <dbReference type="NCBI Taxonomy" id="765915"/>
    <lineage>
        <taxon>Eukaryota</taxon>
        <taxon>Fungi</taxon>
        <taxon>Fungi incertae sedis</taxon>
        <taxon>Blastocladiomycota</taxon>
        <taxon>Blastocladiomycetes</taxon>
        <taxon>Blastocladiales</taxon>
        <taxon>Catenariaceae</taxon>
        <taxon>Catenaria</taxon>
    </lineage>
</organism>
<evidence type="ECO:0000313" key="2">
    <source>
        <dbReference type="Proteomes" id="UP000193411"/>
    </source>
</evidence>
<evidence type="ECO:0000313" key="1">
    <source>
        <dbReference type="EMBL" id="ORZ33936.1"/>
    </source>
</evidence>
<dbReference type="EMBL" id="MCFL01000032">
    <property type="protein sequence ID" value="ORZ33936.1"/>
    <property type="molecule type" value="Genomic_DNA"/>
</dbReference>
<accession>A0A1Y2HH85</accession>